<dbReference type="Gene3D" id="1.10.510.10">
    <property type="entry name" value="Transferase(Phosphotransferase) domain 1"/>
    <property type="match status" value="1"/>
</dbReference>
<dbReference type="PANTHER" id="PTHR37542:SF3">
    <property type="entry name" value="PRION-INHIBITION AND PROPAGATION HELO DOMAIN-CONTAINING PROTEIN"/>
    <property type="match status" value="1"/>
</dbReference>
<keyword evidence="1" id="KW-0732">Signal</keyword>
<dbReference type="GO" id="GO:0004672">
    <property type="term" value="F:protein kinase activity"/>
    <property type="evidence" value="ECO:0007669"/>
    <property type="project" value="InterPro"/>
</dbReference>
<keyword evidence="4" id="KW-1185">Reference proteome</keyword>
<evidence type="ECO:0000313" key="4">
    <source>
        <dbReference type="Proteomes" id="UP000325902"/>
    </source>
</evidence>
<sequence length="499" mass="56628">MDIFSTTITAAGLVLQFVGACSEFSQDARSLKARLEWDLRALKAIRDYFQDRRRNNANQNLPADDAVLLESTAEYLESLVGNVQKSFRKIQRKGLLNTTITRTMWVFRRAEIKEMEKEVRDWTERFGVRVLALPDELRTAISIAGERSNKAQIPAVVRSRDRLQDFLALSSSAKHVRTKEMLLNDPNEVIFEIEAVGDVSNMPLDYGAGQVIFSSRAVSEKERRPGDFEALISEMGELAAALSCLDPAADVRLLRTTYYFYYEKCEQFLFAHVPPYEVDSMITLEAMIDDGPYPEPNVSLSQRLRIAYKLAEAVLFLHTAGFLHKNITSSSVVLLQRAFPESGEVAPYGVFDDAYLMGFDLIREAEASTYKTGTSRRCNDHSRSMWDFDIYQHPDRLQGEGSPRYIKTYDVYSLGVLLLEIGLWEPLRKVVPEPDMQGGSLSWALELPCTTPVLGPRVGEKYRRMIDWCLSLTGDRIVKDTEFVQQVLDPLEAMMHVLA</sequence>
<dbReference type="GO" id="GO:0005524">
    <property type="term" value="F:ATP binding"/>
    <property type="evidence" value="ECO:0007669"/>
    <property type="project" value="InterPro"/>
</dbReference>
<evidence type="ECO:0000256" key="1">
    <source>
        <dbReference type="SAM" id="SignalP"/>
    </source>
</evidence>
<dbReference type="AlphaFoldDB" id="A0A5N5CZE0"/>
<dbReference type="PROSITE" id="PS50011">
    <property type="entry name" value="PROTEIN_KINASE_DOM"/>
    <property type="match status" value="1"/>
</dbReference>
<evidence type="ECO:0000313" key="3">
    <source>
        <dbReference type="EMBL" id="KAB2570632.1"/>
    </source>
</evidence>
<feature type="chain" id="PRO_5024788249" description="Protein kinase domain-containing protein" evidence="1">
    <location>
        <begin position="21"/>
        <end position="499"/>
    </location>
</feature>
<dbReference type="OrthoDB" id="1911848at2759"/>
<dbReference type="InterPro" id="IPR000719">
    <property type="entry name" value="Prot_kinase_dom"/>
</dbReference>
<organism evidence="3 4">
    <name type="scientific">Lasiodiplodia theobromae</name>
    <dbReference type="NCBI Taxonomy" id="45133"/>
    <lineage>
        <taxon>Eukaryota</taxon>
        <taxon>Fungi</taxon>
        <taxon>Dikarya</taxon>
        <taxon>Ascomycota</taxon>
        <taxon>Pezizomycotina</taxon>
        <taxon>Dothideomycetes</taxon>
        <taxon>Dothideomycetes incertae sedis</taxon>
        <taxon>Botryosphaeriales</taxon>
        <taxon>Botryosphaeriaceae</taxon>
        <taxon>Lasiodiplodia</taxon>
    </lineage>
</organism>
<dbReference type="InterPro" id="IPR011009">
    <property type="entry name" value="Kinase-like_dom_sf"/>
</dbReference>
<evidence type="ECO:0000259" key="2">
    <source>
        <dbReference type="PROSITE" id="PS50011"/>
    </source>
</evidence>
<feature type="domain" description="Protein kinase" evidence="2">
    <location>
        <begin position="142"/>
        <end position="492"/>
    </location>
</feature>
<accession>A0A5N5CZE0</accession>
<dbReference type="Proteomes" id="UP000325902">
    <property type="component" value="Unassembled WGS sequence"/>
</dbReference>
<comment type="caution">
    <text evidence="3">The sequence shown here is derived from an EMBL/GenBank/DDBJ whole genome shotgun (WGS) entry which is preliminary data.</text>
</comment>
<feature type="signal peptide" evidence="1">
    <location>
        <begin position="1"/>
        <end position="20"/>
    </location>
</feature>
<dbReference type="EMBL" id="VCHE01000128">
    <property type="protein sequence ID" value="KAB2570632.1"/>
    <property type="molecule type" value="Genomic_DNA"/>
</dbReference>
<reference evidence="3 4" key="1">
    <citation type="journal article" date="2019" name="Sci. Rep.">
        <title>A multi-omics analysis of the grapevine pathogen Lasiodiplodia theobromae reveals that temperature affects the expression of virulence- and pathogenicity-related genes.</title>
        <authorList>
            <person name="Felix C."/>
            <person name="Meneses R."/>
            <person name="Goncalves M.F.M."/>
            <person name="Tilleman L."/>
            <person name="Duarte A.S."/>
            <person name="Jorrin-Novo J.V."/>
            <person name="Van de Peer Y."/>
            <person name="Deforce D."/>
            <person name="Van Nieuwerburgh F."/>
            <person name="Esteves A.C."/>
            <person name="Alves A."/>
        </authorList>
    </citation>
    <scope>NUCLEOTIDE SEQUENCE [LARGE SCALE GENOMIC DNA]</scope>
    <source>
        <strain evidence="3 4">LA-SOL3</strain>
    </source>
</reference>
<proteinExistence type="predicted"/>
<dbReference type="PANTHER" id="PTHR37542">
    <property type="entry name" value="HELO DOMAIN-CONTAINING PROTEIN-RELATED"/>
    <property type="match status" value="1"/>
</dbReference>
<gene>
    <name evidence="3" type="ORF">DBV05_g10699</name>
</gene>
<dbReference type="SUPFAM" id="SSF56112">
    <property type="entry name" value="Protein kinase-like (PK-like)"/>
    <property type="match status" value="1"/>
</dbReference>
<name>A0A5N5CZE0_9PEZI</name>
<protein>
    <recommendedName>
        <fullName evidence="2">Protein kinase domain-containing protein</fullName>
    </recommendedName>
</protein>